<keyword evidence="2" id="KW-1185">Reference proteome</keyword>
<evidence type="ECO:0000313" key="1">
    <source>
        <dbReference type="EMBL" id="GBG14468.1"/>
    </source>
</evidence>
<proteinExistence type="predicted"/>
<protein>
    <submittedName>
        <fullName evidence="1">Peptide deformylase</fullName>
    </submittedName>
</protein>
<accession>A0A2R5FA97</accession>
<sequence length="62" mass="6425">MAITINGKTIIGGTHVVAINGRIIVDGEDVTEKVSKTGYLDVRTGSTKAPGVLSAIARAFKL</sequence>
<gene>
    <name evidence="1" type="ORF">NMK_2067</name>
</gene>
<organism evidence="1 2">
    <name type="scientific">Novimethylophilus kurashikiensis</name>
    <dbReference type="NCBI Taxonomy" id="1825523"/>
    <lineage>
        <taxon>Bacteria</taxon>
        <taxon>Pseudomonadati</taxon>
        <taxon>Pseudomonadota</taxon>
        <taxon>Betaproteobacteria</taxon>
        <taxon>Nitrosomonadales</taxon>
        <taxon>Methylophilaceae</taxon>
        <taxon>Novimethylophilus</taxon>
    </lineage>
</organism>
<evidence type="ECO:0000313" key="2">
    <source>
        <dbReference type="Proteomes" id="UP000245081"/>
    </source>
</evidence>
<dbReference type="Proteomes" id="UP000245081">
    <property type="component" value="Unassembled WGS sequence"/>
</dbReference>
<dbReference type="RefSeq" id="WP_109015657.1">
    <property type="nucleotide sequence ID" value="NZ_BDOQ01000007.1"/>
</dbReference>
<dbReference type="EMBL" id="BDOQ01000007">
    <property type="protein sequence ID" value="GBG14468.1"/>
    <property type="molecule type" value="Genomic_DNA"/>
</dbReference>
<name>A0A2R5FA97_9PROT</name>
<reference evidence="1 2" key="1">
    <citation type="journal article" date="2018" name="Environ. Microbiol.">
        <title>Isolation and genomic characterization of Novimethylophilus kurashikiensis gen. nov. sp. nov., a new lanthanide-dependent methylotrophic species of Methylophilaceae.</title>
        <authorList>
            <person name="Lv H."/>
            <person name="Sahin N."/>
            <person name="Tani A."/>
        </authorList>
    </citation>
    <scope>NUCLEOTIDE SEQUENCE [LARGE SCALE GENOMIC DNA]</scope>
    <source>
        <strain evidence="1 2">La2-4</strain>
    </source>
</reference>
<comment type="caution">
    <text evidence="1">The sequence shown here is derived from an EMBL/GenBank/DDBJ whole genome shotgun (WGS) entry which is preliminary data.</text>
</comment>
<dbReference type="AlphaFoldDB" id="A0A2R5FA97"/>